<feature type="transmembrane region" description="Helical" evidence="1">
    <location>
        <begin position="7"/>
        <end position="30"/>
    </location>
</feature>
<dbReference type="Pfam" id="PF12670">
    <property type="entry name" value="DUF3792"/>
    <property type="match status" value="1"/>
</dbReference>
<comment type="caution">
    <text evidence="2">The sequence shown here is derived from an EMBL/GenBank/DDBJ whole genome shotgun (WGS) entry which is preliminary data.</text>
</comment>
<feature type="transmembrane region" description="Helical" evidence="1">
    <location>
        <begin position="100"/>
        <end position="120"/>
    </location>
</feature>
<keyword evidence="1" id="KW-0812">Transmembrane</keyword>
<dbReference type="Proteomes" id="UP001501734">
    <property type="component" value="Unassembled WGS sequence"/>
</dbReference>
<reference evidence="3" key="1">
    <citation type="journal article" date="2019" name="Int. J. Syst. Evol. Microbiol.">
        <title>The Global Catalogue of Microorganisms (GCM) 10K type strain sequencing project: providing services to taxonomists for standard genome sequencing and annotation.</title>
        <authorList>
            <consortium name="The Broad Institute Genomics Platform"/>
            <consortium name="The Broad Institute Genome Sequencing Center for Infectious Disease"/>
            <person name="Wu L."/>
            <person name="Ma J."/>
        </authorList>
    </citation>
    <scope>NUCLEOTIDE SEQUENCE [LARGE SCALE GENOMIC DNA]</scope>
    <source>
        <strain evidence="3">JCM 17250</strain>
    </source>
</reference>
<organism evidence="2 3">
    <name type="scientific">Amphibacillus indicireducens</name>
    <dbReference type="NCBI Taxonomy" id="1076330"/>
    <lineage>
        <taxon>Bacteria</taxon>
        <taxon>Bacillati</taxon>
        <taxon>Bacillota</taxon>
        <taxon>Bacilli</taxon>
        <taxon>Bacillales</taxon>
        <taxon>Bacillaceae</taxon>
        <taxon>Amphibacillus</taxon>
    </lineage>
</organism>
<proteinExistence type="predicted"/>
<gene>
    <name evidence="2" type="ORF">GCM10022410_08670</name>
</gene>
<keyword evidence="3" id="KW-1185">Reference proteome</keyword>
<protein>
    <submittedName>
        <fullName evidence="2">TIGR04086 family membrane protein</fullName>
    </submittedName>
</protein>
<keyword evidence="1" id="KW-1133">Transmembrane helix</keyword>
<evidence type="ECO:0000256" key="1">
    <source>
        <dbReference type="SAM" id="Phobius"/>
    </source>
</evidence>
<accession>A0ABP7VCT5</accession>
<evidence type="ECO:0000313" key="2">
    <source>
        <dbReference type="EMBL" id="GAA4064407.1"/>
    </source>
</evidence>
<keyword evidence="1" id="KW-0472">Membrane</keyword>
<dbReference type="InterPro" id="IPR023804">
    <property type="entry name" value="DUF3792_TM"/>
</dbReference>
<evidence type="ECO:0000313" key="3">
    <source>
        <dbReference type="Proteomes" id="UP001501734"/>
    </source>
</evidence>
<dbReference type="RefSeq" id="WP_344910694.1">
    <property type="nucleotide sequence ID" value="NZ_BAABDL010000048.1"/>
</dbReference>
<feature type="transmembrane region" description="Helical" evidence="1">
    <location>
        <begin position="68"/>
        <end position="88"/>
    </location>
</feature>
<name>A0ABP7VCT5_9BACI</name>
<sequence>MKQRLTAVMYGWLSIVILLLLTSMTLALFLRFTSLTNPLLNQLAVMASFLILFISGLISGIKAKQKGWIIGMMLSLSYSLVIYLFHFLGYGEHFTFTQLLYHLGFLMITIVGSIFGVNLTGSKEVN</sequence>
<dbReference type="NCBIfam" id="TIGR04086">
    <property type="entry name" value="TIGR04086_membr"/>
    <property type="match status" value="1"/>
</dbReference>
<dbReference type="EMBL" id="BAABDL010000048">
    <property type="protein sequence ID" value="GAA4064407.1"/>
    <property type="molecule type" value="Genomic_DNA"/>
</dbReference>
<feature type="transmembrane region" description="Helical" evidence="1">
    <location>
        <begin position="42"/>
        <end position="61"/>
    </location>
</feature>